<evidence type="ECO:0000256" key="3">
    <source>
        <dbReference type="ARBA" id="ARBA00022741"/>
    </source>
</evidence>
<keyword evidence="7" id="KW-1185">Reference proteome</keyword>
<evidence type="ECO:0000259" key="5">
    <source>
        <dbReference type="PROSITE" id="PS50893"/>
    </source>
</evidence>
<sequence length="263" mass="28838">MADAPADARPGPAGTPALAIRDVRKLYGDLEAIRSVSLDVADGEFVSLLGPSGCGKSTLLMIVAGLGRASGGTVAIHGEPVTGPRRDTGVVFQSPVLLPWRSVLDNVLLPIEFQGLSRQTYEPRARDLLRMARIDQFADALPHQLSGGMKQRAAICRALVHEPGLLLMDEPFSALDAITRDEMGVELLRLWQTFRKTVVFVTHSIREAAFLSDRVLVMGRRPATIVEEVAIDLPRPRQIAMTEDEAFNRHVRRLRRAIEANHG</sequence>
<keyword evidence="4 6" id="KW-0067">ATP-binding</keyword>
<dbReference type="InterPro" id="IPR027417">
    <property type="entry name" value="P-loop_NTPase"/>
</dbReference>
<evidence type="ECO:0000256" key="4">
    <source>
        <dbReference type="ARBA" id="ARBA00022840"/>
    </source>
</evidence>
<dbReference type="EMBL" id="NPEX01000069">
    <property type="protein sequence ID" value="RAI43811.1"/>
    <property type="molecule type" value="Genomic_DNA"/>
</dbReference>
<dbReference type="GO" id="GO:0016887">
    <property type="term" value="F:ATP hydrolysis activity"/>
    <property type="evidence" value="ECO:0007669"/>
    <property type="project" value="InterPro"/>
</dbReference>
<dbReference type="GO" id="GO:0005524">
    <property type="term" value="F:ATP binding"/>
    <property type="evidence" value="ECO:0007669"/>
    <property type="project" value="UniProtKB-KW"/>
</dbReference>
<keyword evidence="3" id="KW-0547">Nucleotide-binding</keyword>
<dbReference type="SUPFAM" id="SSF52540">
    <property type="entry name" value="P-loop containing nucleoside triphosphate hydrolases"/>
    <property type="match status" value="1"/>
</dbReference>
<dbReference type="PANTHER" id="PTHR42788">
    <property type="entry name" value="TAURINE IMPORT ATP-BINDING PROTEIN-RELATED"/>
    <property type="match status" value="1"/>
</dbReference>
<dbReference type="AlphaFoldDB" id="A0A327L009"/>
<dbReference type="Proteomes" id="UP000249130">
    <property type="component" value="Unassembled WGS sequence"/>
</dbReference>
<reference evidence="6 7" key="1">
    <citation type="submission" date="2017-07" db="EMBL/GenBank/DDBJ databases">
        <title>Draft Genome Sequences of Select Purple Nonsulfur Bacteria.</title>
        <authorList>
            <person name="Lasarre B."/>
            <person name="Mckinlay J.B."/>
        </authorList>
    </citation>
    <scope>NUCLEOTIDE SEQUENCE [LARGE SCALE GENOMIC DNA]</scope>
    <source>
        <strain evidence="6 7">DSM 5909</strain>
    </source>
</reference>
<protein>
    <submittedName>
        <fullName evidence="6">ABC transporter ATP-binding protein</fullName>
    </submittedName>
</protein>
<evidence type="ECO:0000256" key="1">
    <source>
        <dbReference type="ARBA" id="ARBA00005417"/>
    </source>
</evidence>
<keyword evidence="2" id="KW-0813">Transport</keyword>
<comment type="caution">
    <text evidence="6">The sequence shown here is derived from an EMBL/GenBank/DDBJ whole genome shotgun (WGS) entry which is preliminary data.</text>
</comment>
<dbReference type="OrthoDB" id="9807242at2"/>
<dbReference type="InterPro" id="IPR050166">
    <property type="entry name" value="ABC_transporter_ATP-bind"/>
</dbReference>
<dbReference type="Gene3D" id="3.40.50.300">
    <property type="entry name" value="P-loop containing nucleotide triphosphate hydrolases"/>
    <property type="match status" value="1"/>
</dbReference>
<dbReference type="PROSITE" id="PS00211">
    <property type="entry name" value="ABC_TRANSPORTER_1"/>
    <property type="match status" value="1"/>
</dbReference>
<dbReference type="PROSITE" id="PS50893">
    <property type="entry name" value="ABC_TRANSPORTER_2"/>
    <property type="match status" value="1"/>
</dbReference>
<dbReference type="Pfam" id="PF00005">
    <property type="entry name" value="ABC_tran"/>
    <property type="match status" value="1"/>
</dbReference>
<dbReference type="InterPro" id="IPR017871">
    <property type="entry name" value="ABC_transporter-like_CS"/>
</dbReference>
<dbReference type="PANTHER" id="PTHR42788:SF13">
    <property type="entry name" value="ALIPHATIC SULFONATES IMPORT ATP-BINDING PROTEIN SSUB"/>
    <property type="match status" value="1"/>
</dbReference>
<evidence type="ECO:0000313" key="6">
    <source>
        <dbReference type="EMBL" id="RAI43811.1"/>
    </source>
</evidence>
<evidence type="ECO:0000256" key="2">
    <source>
        <dbReference type="ARBA" id="ARBA00022448"/>
    </source>
</evidence>
<feature type="domain" description="ABC transporter" evidence="5">
    <location>
        <begin position="18"/>
        <end position="245"/>
    </location>
</feature>
<proteinExistence type="inferred from homology"/>
<dbReference type="InterPro" id="IPR003593">
    <property type="entry name" value="AAA+_ATPase"/>
</dbReference>
<dbReference type="InterPro" id="IPR003439">
    <property type="entry name" value="ABC_transporter-like_ATP-bd"/>
</dbReference>
<evidence type="ECO:0000313" key="7">
    <source>
        <dbReference type="Proteomes" id="UP000249130"/>
    </source>
</evidence>
<comment type="similarity">
    <text evidence="1">Belongs to the ABC transporter superfamily.</text>
</comment>
<accession>A0A327L009</accession>
<dbReference type="CDD" id="cd03293">
    <property type="entry name" value="ABC_NrtD_SsuB_transporters"/>
    <property type="match status" value="1"/>
</dbReference>
<organism evidence="6 7">
    <name type="scientific">Rhodoplanes roseus</name>
    <dbReference type="NCBI Taxonomy" id="29409"/>
    <lineage>
        <taxon>Bacteria</taxon>
        <taxon>Pseudomonadati</taxon>
        <taxon>Pseudomonadota</taxon>
        <taxon>Alphaproteobacteria</taxon>
        <taxon>Hyphomicrobiales</taxon>
        <taxon>Nitrobacteraceae</taxon>
        <taxon>Rhodoplanes</taxon>
    </lineage>
</organism>
<dbReference type="SMART" id="SM00382">
    <property type="entry name" value="AAA"/>
    <property type="match status" value="1"/>
</dbReference>
<name>A0A327L009_9BRAD</name>
<gene>
    <name evidence="6" type="ORF">CH341_12295</name>
</gene>